<dbReference type="InterPro" id="IPR008984">
    <property type="entry name" value="SMAD_FHA_dom_sf"/>
</dbReference>
<keyword evidence="4 7" id="KW-1133">Transmembrane helix</keyword>
<dbReference type="CDD" id="cd00060">
    <property type="entry name" value="FHA"/>
    <property type="match status" value="1"/>
</dbReference>
<evidence type="ECO:0000256" key="4">
    <source>
        <dbReference type="ARBA" id="ARBA00022989"/>
    </source>
</evidence>
<dbReference type="SUPFAM" id="SSF49879">
    <property type="entry name" value="SMAD/FHA domain"/>
    <property type="match status" value="2"/>
</dbReference>
<feature type="compositionally biased region" description="Low complexity" evidence="6">
    <location>
        <begin position="398"/>
        <end position="431"/>
    </location>
</feature>
<evidence type="ECO:0000256" key="7">
    <source>
        <dbReference type="SAM" id="Phobius"/>
    </source>
</evidence>
<comment type="subcellular location">
    <subcellularLocation>
        <location evidence="1">Membrane</location>
        <topology evidence="1">Multi-pass membrane protein</topology>
    </subcellularLocation>
</comment>
<dbReference type="Pfam" id="PF00498">
    <property type="entry name" value="FHA"/>
    <property type="match status" value="1"/>
</dbReference>
<keyword evidence="5 7" id="KW-0472">Membrane</keyword>
<dbReference type="RefSeq" id="WP_052677804.1">
    <property type="nucleotide sequence ID" value="NZ_CP031425.1"/>
</dbReference>
<dbReference type="EMBL" id="JYIU01000045">
    <property type="protein sequence ID" value="KJL19325.1"/>
    <property type="molecule type" value="Genomic_DNA"/>
</dbReference>
<accession>A0A0F0KGR8</accession>
<keyword evidence="2" id="KW-0597">Phosphoprotein</keyword>
<organism evidence="9 10">
    <name type="scientific">Microbacterium foliorum</name>
    <dbReference type="NCBI Taxonomy" id="104336"/>
    <lineage>
        <taxon>Bacteria</taxon>
        <taxon>Bacillati</taxon>
        <taxon>Actinomycetota</taxon>
        <taxon>Actinomycetes</taxon>
        <taxon>Micrococcales</taxon>
        <taxon>Microbacteriaceae</taxon>
        <taxon>Microbacterium</taxon>
    </lineage>
</organism>
<evidence type="ECO:0000256" key="3">
    <source>
        <dbReference type="ARBA" id="ARBA00022692"/>
    </source>
</evidence>
<gene>
    <name evidence="9" type="ORF">RN50_02610</name>
</gene>
<name>A0A0F0KGR8_9MICO</name>
<feature type="transmembrane region" description="Helical" evidence="7">
    <location>
        <begin position="112"/>
        <end position="134"/>
    </location>
</feature>
<feature type="region of interest" description="Disordered" evidence="6">
    <location>
        <begin position="1"/>
        <end position="22"/>
    </location>
</feature>
<dbReference type="KEGG" id="mfol:DXT68_02585"/>
<evidence type="ECO:0000256" key="2">
    <source>
        <dbReference type="ARBA" id="ARBA00022553"/>
    </source>
</evidence>
<comment type="caution">
    <text evidence="9">The sequence shown here is derived from an EMBL/GenBank/DDBJ whole genome shotgun (WGS) entry which is preliminary data.</text>
</comment>
<feature type="transmembrane region" description="Helical" evidence="7">
    <location>
        <begin position="35"/>
        <end position="64"/>
    </location>
</feature>
<dbReference type="Proteomes" id="UP000033572">
    <property type="component" value="Unassembled WGS sequence"/>
</dbReference>
<dbReference type="AlphaFoldDB" id="A0A0F0KGR8"/>
<protein>
    <submittedName>
        <fullName evidence="9">FHA domain protein</fullName>
    </submittedName>
</protein>
<dbReference type="PROSITE" id="PS50006">
    <property type="entry name" value="FHA_DOMAIN"/>
    <property type="match status" value="1"/>
</dbReference>
<keyword evidence="3 7" id="KW-0812">Transmembrane</keyword>
<feature type="region of interest" description="Disordered" evidence="6">
    <location>
        <begin position="318"/>
        <end position="341"/>
    </location>
</feature>
<dbReference type="Gene3D" id="2.60.200.20">
    <property type="match status" value="2"/>
</dbReference>
<reference evidence="9 10" key="1">
    <citation type="submission" date="2015-02" db="EMBL/GenBank/DDBJ databases">
        <title>Draft genome sequences of ten Microbacterium spp. with emphasis on heavy metal contaminated environments.</title>
        <authorList>
            <person name="Corretto E."/>
        </authorList>
    </citation>
    <scope>NUCLEOTIDE SEQUENCE [LARGE SCALE GENOMIC DNA]</scope>
    <source>
        <strain evidence="9 10">DSM 12966</strain>
    </source>
</reference>
<keyword evidence="10" id="KW-1185">Reference proteome</keyword>
<sequence>MTIAPPAARLRPPASPVRTAAPGVRATAGQRAGAYLIDIGIIAVIATLVWMLTGSLVLVAVTVIELWAIGWVWEGHTGATPGNLICGLRTVQRDKDASVGARGLFLRNLVMGLAHVIPVLLPVGLAAAGVLDGLGRARVIDVRKTRSAATDGMFLAPDLEARVTGPDASAGVIAAAPGVISQTPLSPSQPVVAAPVSDPVDAGSVAVFELSDGTVIEATGLGYIGRAPRAPETIPDAILVRVPDGTRSLSRTHAAFGVEDGKLWVQDLGSANGASVRHLGGSETELSAHNPYFLVPGDVLVLGGDAELTYRRVAGRGARPSALPSTPATEGPATPSEPAVPTPAVVTPAVVTPAVVTPVVESTPMGSPFPAVVDAVPAAASALPAPQAPAERPTTRSAARLTQAGAPAAQAPAGPGASAAVPATPTTPSDAQPTALPVPSEAPQAVVALQFTDGTTVPITGLGYIGRAPRVPEGEHAEAVLVAVPDGDRSVSRTHGRFGVVDGEPWFEDLGSGNGSSLRTADGRSGPMTPHQRFGLTSGMTLQVGDCLIQIVAV</sequence>
<evidence type="ECO:0000256" key="1">
    <source>
        <dbReference type="ARBA" id="ARBA00004141"/>
    </source>
</evidence>
<evidence type="ECO:0000256" key="5">
    <source>
        <dbReference type="ARBA" id="ARBA00023136"/>
    </source>
</evidence>
<dbReference type="GeneID" id="94443264"/>
<evidence type="ECO:0000256" key="6">
    <source>
        <dbReference type="SAM" id="MobiDB-lite"/>
    </source>
</evidence>
<feature type="compositionally biased region" description="Low complexity" evidence="6">
    <location>
        <begin position="1"/>
        <end position="12"/>
    </location>
</feature>
<feature type="compositionally biased region" description="Low complexity" evidence="6">
    <location>
        <begin position="332"/>
        <end position="341"/>
    </location>
</feature>
<dbReference type="GO" id="GO:0016020">
    <property type="term" value="C:membrane"/>
    <property type="evidence" value="ECO:0007669"/>
    <property type="project" value="UniProtKB-SubCell"/>
</dbReference>
<feature type="domain" description="FHA" evidence="8">
    <location>
        <begin position="222"/>
        <end position="276"/>
    </location>
</feature>
<proteinExistence type="predicted"/>
<dbReference type="InterPro" id="IPR010432">
    <property type="entry name" value="RDD"/>
</dbReference>
<dbReference type="PATRIC" id="fig|104336.4.peg.2655"/>
<dbReference type="Pfam" id="PF06271">
    <property type="entry name" value="RDD"/>
    <property type="match status" value="1"/>
</dbReference>
<evidence type="ECO:0000259" key="8">
    <source>
        <dbReference type="PROSITE" id="PS50006"/>
    </source>
</evidence>
<feature type="region of interest" description="Disordered" evidence="6">
    <location>
        <begin position="383"/>
        <end position="439"/>
    </location>
</feature>
<dbReference type="InterPro" id="IPR000253">
    <property type="entry name" value="FHA_dom"/>
</dbReference>
<evidence type="ECO:0000313" key="9">
    <source>
        <dbReference type="EMBL" id="KJL19325.1"/>
    </source>
</evidence>
<evidence type="ECO:0000313" key="10">
    <source>
        <dbReference type="Proteomes" id="UP000033572"/>
    </source>
</evidence>